<dbReference type="EMBL" id="DS022246">
    <property type="protein sequence ID" value="EWG43024.1"/>
    <property type="molecule type" value="Genomic_DNA"/>
</dbReference>
<evidence type="ECO:0000313" key="2">
    <source>
        <dbReference type="Proteomes" id="UP000009096"/>
    </source>
</evidence>
<name>W7M6D1_GIBM7</name>
<dbReference type="EMBL" id="CM000581">
    <property type="protein sequence ID" value="EWG43024.1"/>
    <property type="molecule type" value="Genomic_DNA"/>
</dbReference>
<keyword evidence="2" id="KW-1185">Reference proteome</keyword>
<dbReference type="AlphaFoldDB" id="W7M6D1"/>
<protein>
    <submittedName>
        <fullName evidence="1">Uncharacterized protein</fullName>
    </submittedName>
</protein>
<dbReference type="GeneID" id="30062716"/>
<dbReference type="RefSeq" id="XP_018749215.1">
    <property type="nucleotide sequence ID" value="XM_018892508.1"/>
</dbReference>
<dbReference type="Proteomes" id="UP000009096">
    <property type="component" value="Chromosome 4"/>
</dbReference>
<reference evidence="1 2" key="1">
    <citation type="journal article" date="2010" name="Nature">
        <title>Comparative genomics reveals mobile pathogenicity chromosomes in Fusarium.</title>
        <authorList>
            <person name="Ma L.J."/>
            <person name="van der Does H.C."/>
            <person name="Borkovich K.A."/>
            <person name="Coleman J.J."/>
            <person name="Daboussi M.J."/>
            <person name="Di Pietro A."/>
            <person name="Dufresne M."/>
            <person name="Freitag M."/>
            <person name="Grabherr M."/>
            <person name="Henrissat B."/>
            <person name="Houterman P.M."/>
            <person name="Kang S."/>
            <person name="Shim W.B."/>
            <person name="Woloshuk C."/>
            <person name="Xie X."/>
            <person name="Xu J.R."/>
            <person name="Antoniw J."/>
            <person name="Baker S.E."/>
            <person name="Bluhm B.H."/>
            <person name="Breakspear A."/>
            <person name="Brown D.W."/>
            <person name="Butchko R.A."/>
            <person name="Chapman S."/>
            <person name="Coulson R."/>
            <person name="Coutinho P.M."/>
            <person name="Danchin E.G."/>
            <person name="Diener A."/>
            <person name="Gale L.R."/>
            <person name="Gardiner D.M."/>
            <person name="Goff S."/>
            <person name="Hammond-Kosack K.E."/>
            <person name="Hilburn K."/>
            <person name="Hua-Van A."/>
            <person name="Jonkers W."/>
            <person name="Kazan K."/>
            <person name="Kodira C.D."/>
            <person name="Koehrsen M."/>
            <person name="Kumar L."/>
            <person name="Lee Y.H."/>
            <person name="Li L."/>
            <person name="Manners J.M."/>
            <person name="Miranda-Saavedra D."/>
            <person name="Mukherjee M."/>
            <person name="Park G."/>
            <person name="Park J."/>
            <person name="Park S.Y."/>
            <person name="Proctor R.H."/>
            <person name="Regev A."/>
            <person name="Ruiz-Roldan M.C."/>
            <person name="Sain D."/>
            <person name="Sakthikumar S."/>
            <person name="Sykes S."/>
            <person name="Schwartz D.C."/>
            <person name="Turgeon B.G."/>
            <person name="Wapinski I."/>
            <person name="Yoder O."/>
            <person name="Young S."/>
            <person name="Zeng Q."/>
            <person name="Zhou S."/>
            <person name="Galagan J."/>
            <person name="Cuomo C.A."/>
            <person name="Kistler H.C."/>
            <person name="Rep M."/>
        </authorList>
    </citation>
    <scope>NUCLEOTIDE SEQUENCE [LARGE SCALE GENOMIC DNA]</scope>
    <source>
        <strain evidence="2">M3125 / FGSC 7600</strain>
    </source>
</reference>
<dbReference type="VEuPathDB" id="FungiDB:FVEG_04669"/>
<dbReference type="HOGENOM" id="CLU_2386333_0_0_1"/>
<organism evidence="1 2">
    <name type="scientific">Gibberella moniliformis (strain M3125 / FGSC 7600)</name>
    <name type="common">Maize ear and stalk rot fungus</name>
    <name type="synonym">Fusarium verticillioides</name>
    <dbReference type="NCBI Taxonomy" id="334819"/>
    <lineage>
        <taxon>Eukaryota</taxon>
        <taxon>Fungi</taxon>
        <taxon>Dikarya</taxon>
        <taxon>Ascomycota</taxon>
        <taxon>Pezizomycotina</taxon>
        <taxon>Sordariomycetes</taxon>
        <taxon>Hypocreomycetidae</taxon>
        <taxon>Hypocreales</taxon>
        <taxon>Nectriaceae</taxon>
        <taxon>Fusarium</taxon>
        <taxon>Fusarium fujikuroi species complex</taxon>
    </lineage>
</organism>
<proteinExistence type="predicted"/>
<dbReference type="KEGG" id="fvr:FVEG_04669"/>
<evidence type="ECO:0000313" key="1">
    <source>
        <dbReference type="EMBL" id="EWG43024.1"/>
    </source>
</evidence>
<sequence>MFGGEKFLYRTGCASVHAFLELQTICGTSVGQSRQSRRRVSKMRKWLRFDGYGISTQLQMQCGCLVTARFHLIHFSSLAIVPSGRASFSPADLG</sequence>
<accession>W7M6D1</accession>
<gene>
    <name evidence="1" type="ORF">FVEG_04669</name>
</gene>